<keyword evidence="3" id="KW-1185">Reference proteome</keyword>
<dbReference type="EMBL" id="NHYE01005536">
    <property type="protein sequence ID" value="PPQ70568.1"/>
    <property type="molecule type" value="Genomic_DNA"/>
</dbReference>
<keyword evidence="1" id="KW-0175">Coiled coil</keyword>
<dbReference type="STRING" id="231916.A0A409VWF7"/>
<gene>
    <name evidence="2" type="ORF">CVT26_013184</name>
</gene>
<dbReference type="InParanoid" id="A0A409VWF7"/>
<accession>A0A409VWF7</accession>
<organism evidence="2 3">
    <name type="scientific">Gymnopilus dilepis</name>
    <dbReference type="NCBI Taxonomy" id="231916"/>
    <lineage>
        <taxon>Eukaryota</taxon>
        <taxon>Fungi</taxon>
        <taxon>Dikarya</taxon>
        <taxon>Basidiomycota</taxon>
        <taxon>Agaricomycotina</taxon>
        <taxon>Agaricomycetes</taxon>
        <taxon>Agaricomycetidae</taxon>
        <taxon>Agaricales</taxon>
        <taxon>Agaricineae</taxon>
        <taxon>Hymenogastraceae</taxon>
        <taxon>Gymnopilus</taxon>
    </lineage>
</organism>
<sequence length="544" mass="61868">MSWCLCDQGLYRSYRLCNAHDVPCVACIKLEQEEARLLKAKAALEEQLERCRAARTVVNHSHDRIISRLPQELVSLAFGYCFPPVMQRSSLTSFPADFARQVAGRVLLGSICREWRRMAWSTPWLWTELGISLNNVKDDSWHLEFVRDWLKRSGGLPLSLSVTCLWRKNGDTIRIKALIDEFNHVSDRWDSLEVKDARDVHLPFFKASSSAKPTLRTLTITGDFDSEDERKFSVFENQVKPEVVVLKGLSIQAVNVSWERVTSLSLYGRETIECVDVLGSAPNLQVLALDLSMVPWHTIRSVARPIKHSKVRDLKITEQYYEGFNAVLGSAVFPGLINLTTTNCLAIEPLASFLRRSGCRLKSLAVNASLFAAEELIPLLELTPDITLLELQPEIGAYGMPDVLFQRLAKTAIFPSSENSTDDKRFLPNLRHLIYNAAHLHCSWDRNRFMNWDAIVPVFGPLSELANPRRRPLQTLEMYFKQGGVGHGPYFLEEERIYSFLDVLDAGLDLRMKYIEDGADVLTAAQEILVRREEILRMYPSSPI</sequence>
<feature type="coiled-coil region" evidence="1">
    <location>
        <begin position="27"/>
        <end position="54"/>
    </location>
</feature>
<evidence type="ECO:0008006" key="4">
    <source>
        <dbReference type="Google" id="ProtNLM"/>
    </source>
</evidence>
<evidence type="ECO:0000256" key="1">
    <source>
        <dbReference type="SAM" id="Coils"/>
    </source>
</evidence>
<protein>
    <recommendedName>
        <fullName evidence="4">F-box domain-containing protein</fullName>
    </recommendedName>
</protein>
<proteinExistence type="predicted"/>
<evidence type="ECO:0000313" key="3">
    <source>
        <dbReference type="Proteomes" id="UP000284706"/>
    </source>
</evidence>
<reference evidence="2 3" key="1">
    <citation type="journal article" date="2018" name="Evol. Lett.">
        <title>Horizontal gene cluster transfer increased hallucinogenic mushroom diversity.</title>
        <authorList>
            <person name="Reynolds H.T."/>
            <person name="Vijayakumar V."/>
            <person name="Gluck-Thaler E."/>
            <person name="Korotkin H.B."/>
            <person name="Matheny P.B."/>
            <person name="Slot J.C."/>
        </authorList>
    </citation>
    <scope>NUCLEOTIDE SEQUENCE [LARGE SCALE GENOMIC DNA]</scope>
    <source>
        <strain evidence="2 3">SRW20</strain>
    </source>
</reference>
<name>A0A409VWF7_9AGAR</name>
<evidence type="ECO:0000313" key="2">
    <source>
        <dbReference type="EMBL" id="PPQ70568.1"/>
    </source>
</evidence>
<dbReference type="Proteomes" id="UP000284706">
    <property type="component" value="Unassembled WGS sequence"/>
</dbReference>
<comment type="caution">
    <text evidence="2">The sequence shown here is derived from an EMBL/GenBank/DDBJ whole genome shotgun (WGS) entry which is preliminary data.</text>
</comment>
<dbReference type="AlphaFoldDB" id="A0A409VWF7"/>
<dbReference type="OrthoDB" id="2269034at2759"/>